<sequence length="40" mass="4428">MAADCGIGVVAVGVAHWALCTPPSDDRRTTRHDESRRPHW</sequence>
<feature type="compositionally biased region" description="Basic and acidic residues" evidence="1">
    <location>
        <begin position="24"/>
        <end position="40"/>
    </location>
</feature>
<dbReference type="EMBL" id="LECT01000010">
    <property type="protein sequence ID" value="KLU06782.1"/>
    <property type="molecule type" value="Genomic_DNA"/>
</dbReference>
<protein>
    <submittedName>
        <fullName evidence="2">Uncharacterized protein</fullName>
    </submittedName>
</protein>
<evidence type="ECO:0000313" key="2">
    <source>
        <dbReference type="EMBL" id="KLU06782.1"/>
    </source>
</evidence>
<proteinExistence type="predicted"/>
<dbReference type="Proteomes" id="UP000036367">
    <property type="component" value="Unassembled WGS sequence"/>
</dbReference>
<organism evidence="2 3">
    <name type="scientific">Rhodopirellula islandica</name>
    <dbReference type="NCBI Taxonomy" id="595434"/>
    <lineage>
        <taxon>Bacteria</taxon>
        <taxon>Pseudomonadati</taxon>
        <taxon>Planctomycetota</taxon>
        <taxon>Planctomycetia</taxon>
        <taxon>Pirellulales</taxon>
        <taxon>Pirellulaceae</taxon>
        <taxon>Rhodopirellula</taxon>
    </lineage>
</organism>
<reference evidence="2" key="1">
    <citation type="submission" date="2015-05" db="EMBL/GenBank/DDBJ databases">
        <title>Permanent draft genome of Rhodopirellula islandicus K833.</title>
        <authorList>
            <person name="Kizina J."/>
            <person name="Richter M."/>
            <person name="Glockner F.O."/>
            <person name="Harder J."/>
        </authorList>
    </citation>
    <scope>NUCLEOTIDE SEQUENCE [LARGE SCALE GENOMIC DNA]</scope>
    <source>
        <strain evidence="2">K833</strain>
    </source>
</reference>
<evidence type="ECO:0000313" key="3">
    <source>
        <dbReference type="Proteomes" id="UP000036367"/>
    </source>
</evidence>
<keyword evidence="3" id="KW-1185">Reference proteome</keyword>
<accession>A0A0J1BJT9</accession>
<name>A0A0J1BJT9_RHOIS</name>
<feature type="region of interest" description="Disordered" evidence="1">
    <location>
        <begin position="21"/>
        <end position="40"/>
    </location>
</feature>
<dbReference type="AlphaFoldDB" id="A0A0J1BJT9"/>
<comment type="caution">
    <text evidence="2">The sequence shown here is derived from an EMBL/GenBank/DDBJ whole genome shotgun (WGS) entry which is preliminary data.</text>
</comment>
<evidence type="ECO:0000256" key="1">
    <source>
        <dbReference type="SAM" id="MobiDB-lite"/>
    </source>
</evidence>
<gene>
    <name evidence="2" type="ORF">RISK_001096</name>
</gene>
<dbReference type="STRING" id="595434.RISK_001096"/>